<dbReference type="PROSITE" id="PS50114">
    <property type="entry name" value="GATA_ZN_FINGER_2"/>
    <property type="match status" value="1"/>
</dbReference>
<name>A0ABN9LM49_9NEOB</name>
<evidence type="ECO:0000256" key="1">
    <source>
        <dbReference type="ARBA" id="ARBA00023242"/>
    </source>
</evidence>
<keyword evidence="2" id="KW-0479">Metal-binding</keyword>
<accession>A0ABN9LM49</accession>
<dbReference type="CDD" id="cd00202">
    <property type="entry name" value="ZnF_GATA"/>
    <property type="match status" value="1"/>
</dbReference>
<evidence type="ECO:0000256" key="2">
    <source>
        <dbReference type="PROSITE-ProRule" id="PRU00094"/>
    </source>
</evidence>
<dbReference type="InterPro" id="IPR013088">
    <property type="entry name" value="Znf_NHR/GATA"/>
</dbReference>
<dbReference type="PANTHER" id="PTHR47341">
    <property type="entry name" value="GATA-TYPE ZINC FINGER PROTEIN 1"/>
    <property type="match status" value="1"/>
</dbReference>
<dbReference type="InterPro" id="IPR053116">
    <property type="entry name" value="GATA-type_Znf_Regulator"/>
</dbReference>
<keyword evidence="2" id="KW-0863">Zinc-finger</keyword>
<protein>
    <recommendedName>
        <fullName evidence="4">GATA-type domain-containing protein</fullName>
    </recommendedName>
</protein>
<keyword evidence="6" id="KW-1185">Reference proteome</keyword>
<dbReference type="PANTHER" id="PTHR47341:SF1">
    <property type="entry name" value="GATA-TYPE ZINC FINGER PROTEIN 1"/>
    <property type="match status" value="1"/>
</dbReference>
<feature type="non-terminal residue" evidence="5">
    <location>
        <position position="297"/>
    </location>
</feature>
<comment type="caution">
    <text evidence="5">The sequence shown here is derived from an EMBL/GenBank/DDBJ whole genome shotgun (WGS) entry which is preliminary data.</text>
</comment>
<gene>
    <name evidence="5" type="ORF">RIMI_LOCUS9989092</name>
</gene>
<dbReference type="Gene3D" id="3.30.50.10">
    <property type="entry name" value="Erythroid Transcription Factor GATA-1, subunit A"/>
    <property type="match status" value="1"/>
</dbReference>
<dbReference type="Proteomes" id="UP001176940">
    <property type="component" value="Unassembled WGS sequence"/>
</dbReference>
<proteinExistence type="predicted"/>
<organism evidence="5 6">
    <name type="scientific">Ranitomeya imitator</name>
    <name type="common">mimic poison frog</name>
    <dbReference type="NCBI Taxonomy" id="111125"/>
    <lineage>
        <taxon>Eukaryota</taxon>
        <taxon>Metazoa</taxon>
        <taxon>Chordata</taxon>
        <taxon>Craniata</taxon>
        <taxon>Vertebrata</taxon>
        <taxon>Euteleostomi</taxon>
        <taxon>Amphibia</taxon>
        <taxon>Batrachia</taxon>
        <taxon>Anura</taxon>
        <taxon>Neobatrachia</taxon>
        <taxon>Hyloidea</taxon>
        <taxon>Dendrobatidae</taxon>
        <taxon>Dendrobatinae</taxon>
        <taxon>Ranitomeya</taxon>
    </lineage>
</organism>
<dbReference type="InterPro" id="IPR000679">
    <property type="entry name" value="Znf_GATA"/>
</dbReference>
<dbReference type="PRINTS" id="PR00619">
    <property type="entry name" value="GATAZNFINGER"/>
</dbReference>
<dbReference type="SUPFAM" id="SSF57716">
    <property type="entry name" value="Glucocorticoid receptor-like (DNA-binding domain)"/>
    <property type="match status" value="1"/>
</dbReference>
<sequence>MSCVTEIPEPGIIYLLKESIQKLPKREGNLEDDHVLKNLCSMTDQHVKTLSVKNGYSMTQAPSTMTGNAMELLNLINIKCTHLNKLGGDDLRIEDMDHQRKHNGGHDGQPKMVEDEIAISDLLTLASASKPQKFWESPNINGGLISDEHNSSTLGEVSSVERVENKTGESSLQNFSTDYGGCIRKTPRKQPTPRKGVENLDPSFKGIEFQMHLCFGKEKCDDCQLIVTSCYSRGRSRRKSAESRLRFKSTSLSSGSEDDHLPAASSRNKQCASCKTQKTPLWRDAEDGTPLCNACGI</sequence>
<reference evidence="5" key="1">
    <citation type="submission" date="2023-07" db="EMBL/GenBank/DDBJ databases">
        <authorList>
            <person name="Stuckert A."/>
        </authorList>
    </citation>
    <scope>NUCLEOTIDE SEQUENCE</scope>
</reference>
<dbReference type="EMBL" id="CAUEEQ010021211">
    <property type="protein sequence ID" value="CAJ0943475.1"/>
    <property type="molecule type" value="Genomic_DNA"/>
</dbReference>
<keyword evidence="1" id="KW-0539">Nucleus</keyword>
<evidence type="ECO:0000313" key="5">
    <source>
        <dbReference type="EMBL" id="CAJ0943475.1"/>
    </source>
</evidence>
<feature type="region of interest" description="Disordered" evidence="3">
    <location>
        <begin position="180"/>
        <end position="199"/>
    </location>
</feature>
<feature type="domain" description="GATA-type" evidence="4">
    <location>
        <begin position="265"/>
        <end position="297"/>
    </location>
</feature>
<dbReference type="Pfam" id="PF00320">
    <property type="entry name" value="GATA"/>
    <property type="match status" value="1"/>
</dbReference>
<keyword evidence="2" id="KW-0862">Zinc</keyword>
<evidence type="ECO:0000313" key="6">
    <source>
        <dbReference type="Proteomes" id="UP001176940"/>
    </source>
</evidence>
<dbReference type="SMART" id="SM00401">
    <property type="entry name" value="ZnF_GATA"/>
    <property type="match status" value="1"/>
</dbReference>
<evidence type="ECO:0000256" key="3">
    <source>
        <dbReference type="SAM" id="MobiDB-lite"/>
    </source>
</evidence>
<evidence type="ECO:0000259" key="4">
    <source>
        <dbReference type="PROSITE" id="PS50114"/>
    </source>
</evidence>